<keyword evidence="8" id="KW-1185">Reference proteome</keyword>
<feature type="transmembrane region" description="Helical" evidence="5">
    <location>
        <begin position="86"/>
        <end position="106"/>
    </location>
</feature>
<dbReference type="Proteomes" id="UP000245119">
    <property type="component" value="Linkage Group LG3"/>
</dbReference>
<feature type="transmembrane region" description="Helical" evidence="5">
    <location>
        <begin position="43"/>
        <end position="65"/>
    </location>
</feature>
<evidence type="ECO:0000256" key="2">
    <source>
        <dbReference type="ARBA" id="ARBA00022692"/>
    </source>
</evidence>
<dbReference type="SUPFAM" id="SSF81321">
    <property type="entry name" value="Family A G protein-coupled receptor-like"/>
    <property type="match status" value="1"/>
</dbReference>
<sequence length="277" mass="30740">MCLPGLVCLATTGCRRGSATSENNDDDGKEEEVERWWVVTLTLYMSGLYRLMIFASGCLTAFVAVDRCLGVCWPMQAAAFIKTRTVAWIILFTLVLLQLLCLPYPLKNQVSAVWDAGSNRTYYGLTVTTAYVHNRAAFDVFINVFDMCLLPFTTFAVVAVATSLTVVQLKRAIAWRERGGSTHGPHSSRQVALVKMLVVVCCIYMVTATPNVALGITRCLVKDFATNGRYYNIYLLASSLTFELAMVNSSVGFFVYVSQSSKFRRELLLYVSCKKAA</sequence>
<name>A0A2T7PMC0_POMCA</name>
<keyword evidence="4 5" id="KW-0472">Membrane</keyword>
<evidence type="ECO:0000259" key="6">
    <source>
        <dbReference type="PROSITE" id="PS50262"/>
    </source>
</evidence>
<keyword evidence="2 5" id="KW-0812">Transmembrane</keyword>
<gene>
    <name evidence="7" type="ORF">C0Q70_05830</name>
</gene>
<organism evidence="7 8">
    <name type="scientific">Pomacea canaliculata</name>
    <name type="common">Golden apple snail</name>
    <dbReference type="NCBI Taxonomy" id="400727"/>
    <lineage>
        <taxon>Eukaryota</taxon>
        <taxon>Metazoa</taxon>
        <taxon>Spiralia</taxon>
        <taxon>Lophotrochozoa</taxon>
        <taxon>Mollusca</taxon>
        <taxon>Gastropoda</taxon>
        <taxon>Caenogastropoda</taxon>
        <taxon>Architaenioglossa</taxon>
        <taxon>Ampullarioidea</taxon>
        <taxon>Ampullariidae</taxon>
        <taxon>Pomacea</taxon>
    </lineage>
</organism>
<dbReference type="AlphaFoldDB" id="A0A2T7PMC0"/>
<reference evidence="7 8" key="1">
    <citation type="submission" date="2018-04" db="EMBL/GenBank/DDBJ databases">
        <title>The genome of golden apple snail Pomacea canaliculata provides insight into stress tolerance and invasive adaptation.</title>
        <authorList>
            <person name="Liu C."/>
            <person name="Liu B."/>
            <person name="Ren Y."/>
            <person name="Zhang Y."/>
            <person name="Wang H."/>
            <person name="Li S."/>
            <person name="Jiang F."/>
            <person name="Yin L."/>
            <person name="Zhang G."/>
            <person name="Qian W."/>
            <person name="Fan W."/>
        </authorList>
    </citation>
    <scope>NUCLEOTIDE SEQUENCE [LARGE SCALE GENOMIC DNA]</scope>
    <source>
        <strain evidence="7">SZHN2017</strain>
        <tissue evidence="7">Muscle</tissue>
    </source>
</reference>
<feature type="transmembrane region" description="Helical" evidence="5">
    <location>
        <begin position="233"/>
        <end position="257"/>
    </location>
</feature>
<protein>
    <recommendedName>
        <fullName evidence="6">G-protein coupled receptors family 1 profile domain-containing protein</fullName>
    </recommendedName>
</protein>
<dbReference type="Gene3D" id="1.20.1070.10">
    <property type="entry name" value="Rhodopsin 7-helix transmembrane proteins"/>
    <property type="match status" value="1"/>
</dbReference>
<evidence type="ECO:0000256" key="4">
    <source>
        <dbReference type="ARBA" id="ARBA00023136"/>
    </source>
</evidence>
<dbReference type="InterPro" id="IPR017452">
    <property type="entry name" value="GPCR_Rhodpsn_7TM"/>
</dbReference>
<feature type="transmembrane region" description="Helical" evidence="5">
    <location>
        <begin position="149"/>
        <end position="169"/>
    </location>
</feature>
<dbReference type="EMBL" id="PZQS01000003">
    <property type="protein sequence ID" value="PVD34554.1"/>
    <property type="molecule type" value="Genomic_DNA"/>
</dbReference>
<evidence type="ECO:0000313" key="8">
    <source>
        <dbReference type="Proteomes" id="UP000245119"/>
    </source>
</evidence>
<evidence type="ECO:0000256" key="5">
    <source>
        <dbReference type="SAM" id="Phobius"/>
    </source>
</evidence>
<dbReference type="OrthoDB" id="6276488at2759"/>
<comment type="subcellular location">
    <subcellularLocation>
        <location evidence="1">Membrane</location>
    </subcellularLocation>
</comment>
<evidence type="ECO:0000313" key="7">
    <source>
        <dbReference type="EMBL" id="PVD34554.1"/>
    </source>
</evidence>
<dbReference type="InterPro" id="IPR000276">
    <property type="entry name" value="GPCR_Rhodpsn"/>
</dbReference>
<dbReference type="Pfam" id="PF00001">
    <property type="entry name" value="7tm_1"/>
    <property type="match status" value="1"/>
</dbReference>
<evidence type="ECO:0000256" key="3">
    <source>
        <dbReference type="ARBA" id="ARBA00022989"/>
    </source>
</evidence>
<evidence type="ECO:0000256" key="1">
    <source>
        <dbReference type="ARBA" id="ARBA00004370"/>
    </source>
</evidence>
<feature type="transmembrane region" description="Helical" evidence="5">
    <location>
        <begin position="190"/>
        <end position="213"/>
    </location>
</feature>
<dbReference type="GO" id="GO:0016020">
    <property type="term" value="C:membrane"/>
    <property type="evidence" value="ECO:0007669"/>
    <property type="project" value="UniProtKB-SubCell"/>
</dbReference>
<dbReference type="PANTHER" id="PTHR46641">
    <property type="entry name" value="FMRFAMIDE RECEPTOR-RELATED"/>
    <property type="match status" value="1"/>
</dbReference>
<dbReference type="GO" id="GO:0004930">
    <property type="term" value="F:G protein-coupled receptor activity"/>
    <property type="evidence" value="ECO:0007669"/>
    <property type="project" value="InterPro"/>
</dbReference>
<dbReference type="PROSITE" id="PS50262">
    <property type="entry name" value="G_PROTEIN_RECEP_F1_2"/>
    <property type="match status" value="1"/>
</dbReference>
<accession>A0A2T7PMC0</accession>
<keyword evidence="3 5" id="KW-1133">Transmembrane helix</keyword>
<proteinExistence type="predicted"/>
<comment type="caution">
    <text evidence="7">The sequence shown here is derived from an EMBL/GenBank/DDBJ whole genome shotgun (WGS) entry which is preliminary data.</text>
</comment>
<dbReference type="InterPro" id="IPR052954">
    <property type="entry name" value="GPCR-Ligand_Int"/>
</dbReference>
<feature type="domain" description="G-protein coupled receptors family 1 profile" evidence="6">
    <location>
        <begin position="37"/>
        <end position="256"/>
    </location>
</feature>